<gene>
    <name evidence="2" type="ORF">CHS0354_014365</name>
</gene>
<keyword evidence="3" id="KW-1185">Reference proteome</keyword>
<evidence type="ECO:0000256" key="1">
    <source>
        <dbReference type="SAM" id="SignalP"/>
    </source>
</evidence>
<proteinExistence type="predicted"/>
<reference evidence="2" key="1">
    <citation type="journal article" date="2021" name="Genome Biol. Evol.">
        <title>A High-Quality Reference Genome for a Parasitic Bivalve with Doubly Uniparental Inheritance (Bivalvia: Unionida).</title>
        <authorList>
            <person name="Smith C.H."/>
        </authorList>
    </citation>
    <scope>NUCLEOTIDE SEQUENCE</scope>
    <source>
        <strain evidence="2">CHS0354</strain>
    </source>
</reference>
<feature type="chain" id="PRO_5042180023" evidence="1">
    <location>
        <begin position="24"/>
        <end position="67"/>
    </location>
</feature>
<keyword evidence="1" id="KW-0732">Signal</keyword>
<organism evidence="2 3">
    <name type="scientific">Potamilus streckersoni</name>
    <dbReference type="NCBI Taxonomy" id="2493646"/>
    <lineage>
        <taxon>Eukaryota</taxon>
        <taxon>Metazoa</taxon>
        <taxon>Spiralia</taxon>
        <taxon>Lophotrochozoa</taxon>
        <taxon>Mollusca</taxon>
        <taxon>Bivalvia</taxon>
        <taxon>Autobranchia</taxon>
        <taxon>Heteroconchia</taxon>
        <taxon>Palaeoheterodonta</taxon>
        <taxon>Unionida</taxon>
        <taxon>Unionoidea</taxon>
        <taxon>Unionidae</taxon>
        <taxon>Ambleminae</taxon>
        <taxon>Lampsilini</taxon>
        <taxon>Potamilus</taxon>
    </lineage>
</organism>
<reference evidence="2" key="3">
    <citation type="submission" date="2023-05" db="EMBL/GenBank/DDBJ databases">
        <authorList>
            <person name="Smith C.H."/>
        </authorList>
    </citation>
    <scope>NUCLEOTIDE SEQUENCE</scope>
    <source>
        <strain evidence="2">CHS0354</strain>
        <tissue evidence="2">Mantle</tissue>
    </source>
</reference>
<dbReference type="AlphaFoldDB" id="A0AAE0VXP3"/>
<dbReference type="Proteomes" id="UP001195483">
    <property type="component" value="Unassembled WGS sequence"/>
</dbReference>
<evidence type="ECO:0000313" key="2">
    <source>
        <dbReference type="EMBL" id="KAK3593819.1"/>
    </source>
</evidence>
<dbReference type="EMBL" id="JAEAOA010000884">
    <property type="protein sequence ID" value="KAK3593819.1"/>
    <property type="molecule type" value="Genomic_DNA"/>
</dbReference>
<reference evidence="2" key="2">
    <citation type="journal article" date="2021" name="Genome Biol. Evol.">
        <title>Developing a high-quality reference genome for a parasitic bivalve with doubly uniparental inheritance (Bivalvia: Unionida).</title>
        <authorList>
            <person name="Smith C.H."/>
        </authorList>
    </citation>
    <scope>NUCLEOTIDE SEQUENCE</scope>
    <source>
        <strain evidence="2">CHS0354</strain>
        <tissue evidence="2">Mantle</tissue>
    </source>
</reference>
<name>A0AAE0VXP3_9BIVA</name>
<protein>
    <submittedName>
        <fullName evidence="2">Uncharacterized protein</fullName>
    </submittedName>
</protein>
<evidence type="ECO:0000313" key="3">
    <source>
        <dbReference type="Proteomes" id="UP001195483"/>
    </source>
</evidence>
<comment type="caution">
    <text evidence="2">The sequence shown here is derived from an EMBL/GenBank/DDBJ whole genome shotgun (WGS) entry which is preliminary data.</text>
</comment>
<accession>A0AAE0VXP3</accession>
<sequence>MSKASIFIVFLVCTLMVIHFTAAQVRLPDICQCRRYCLNGEREDGPCGIYDPYGSNSRSVRCCPIYY</sequence>
<feature type="signal peptide" evidence="1">
    <location>
        <begin position="1"/>
        <end position="23"/>
    </location>
</feature>